<evidence type="ECO:0000256" key="5">
    <source>
        <dbReference type="ARBA" id="ARBA00022630"/>
    </source>
</evidence>
<gene>
    <name evidence="15" type="primary">nadB</name>
    <name evidence="15" type="ordered locus">STAUR_5402</name>
</gene>
<dbReference type="STRING" id="378806.STAUR_5402"/>
<dbReference type="GO" id="GO:0005737">
    <property type="term" value="C:cytoplasm"/>
    <property type="evidence" value="ECO:0007669"/>
    <property type="project" value="UniProtKB-SubCell"/>
</dbReference>
<keyword evidence="16" id="KW-1185">Reference proteome</keyword>
<dbReference type="InterPro" id="IPR003953">
    <property type="entry name" value="FAD-dep_OxRdtase_2_FAD-bd"/>
</dbReference>
<keyword evidence="8 12" id="KW-0560">Oxidoreductase</keyword>
<dbReference type="eggNOG" id="COG0029">
    <property type="taxonomic scope" value="Bacteria"/>
</dbReference>
<sequence length="529" mass="58264">MPQRFDFLVLGGGVAGLSFALQAARHGSVAVLTKRERYESNTQYAQGGIASVLAPTDTFEAHVLDTLVAGAGLNHRDAVEVTVREGPERIRELVEFGAEFNRHSSGEFDLTREGGHSARRIIHAGDITGREVQRALLAACDAQPHITFLQHTAAIDLILDRRSTPGRAGRCLGAYVLAESGRIDTFLCKVTVLATGGAGKVYLYTSNPDVATGDGVAMAYRAGAQVANMEFYQFHPTCLYHPEAKSFLISEALRGEGGKLRLRNGQTFMERYHPLGALAPRDVVARAIDAELKRTGDDCVHLDMTHLGRAFLTDRFPNIYATCKAFNIDMAVQPIPVVPAAHYMCGGVVTDLSGRTSVPGLYAVGEVAHTGLHGANRLASNSLLEGLVFGHRAALATAEEVRALTSPAQEPPEWDAGSAVDSDESVVVTHNWDEIRRLMWNYVGIVRTDKRLMRARRRLDLLREEIRDYYWRFKVTQDVIELRNIADVAHLIVDCASRRKESRGLHFTLDYPNTDDHHGMRDTVVSREL</sequence>
<evidence type="ECO:0000256" key="2">
    <source>
        <dbReference type="ARBA" id="ARBA00004950"/>
    </source>
</evidence>
<dbReference type="NCBIfam" id="TIGR00551">
    <property type="entry name" value="nadB"/>
    <property type="match status" value="1"/>
</dbReference>
<dbReference type="KEGG" id="sur:STAUR_5402"/>
<dbReference type="InterPro" id="IPR015939">
    <property type="entry name" value="Fum_Rdtase/Succ_DH_flav-like_C"/>
</dbReference>
<comment type="cofactor">
    <cofactor evidence="1 12">
        <name>FAD</name>
        <dbReference type="ChEBI" id="CHEBI:57692"/>
    </cofactor>
</comment>
<keyword evidence="6 12" id="KW-0662">Pyridine nucleotide biosynthesis</keyword>
<evidence type="ECO:0000256" key="10">
    <source>
        <dbReference type="NCBIfam" id="TIGR00551"/>
    </source>
</evidence>
<evidence type="ECO:0000259" key="13">
    <source>
        <dbReference type="Pfam" id="PF00890"/>
    </source>
</evidence>
<dbReference type="SUPFAM" id="SSF51905">
    <property type="entry name" value="FAD/NAD(P)-binding domain"/>
    <property type="match status" value="1"/>
</dbReference>
<evidence type="ECO:0000256" key="9">
    <source>
        <dbReference type="ARBA" id="ARBA00048305"/>
    </source>
</evidence>
<evidence type="ECO:0000313" key="16">
    <source>
        <dbReference type="Proteomes" id="UP000001351"/>
    </source>
</evidence>
<dbReference type="GO" id="GO:0034628">
    <property type="term" value="P:'de novo' NAD+ biosynthetic process from L-aspartate"/>
    <property type="evidence" value="ECO:0007669"/>
    <property type="project" value="TreeGrafter"/>
</dbReference>
<evidence type="ECO:0000256" key="3">
    <source>
        <dbReference type="ARBA" id="ARBA00008562"/>
    </source>
</evidence>
<keyword evidence="7 12" id="KW-0274">FAD</keyword>
<dbReference type="Pfam" id="PF02910">
    <property type="entry name" value="Succ_DH_flav_C"/>
    <property type="match status" value="1"/>
</dbReference>
<dbReference type="PANTHER" id="PTHR42716:SF2">
    <property type="entry name" value="L-ASPARTATE OXIDASE, CHLOROPLASTIC"/>
    <property type="match status" value="1"/>
</dbReference>
<dbReference type="SUPFAM" id="SSF46977">
    <property type="entry name" value="Succinate dehydrogenase/fumarate reductase flavoprotein C-terminal domain"/>
    <property type="match status" value="1"/>
</dbReference>
<dbReference type="PANTHER" id="PTHR42716">
    <property type="entry name" value="L-ASPARTATE OXIDASE"/>
    <property type="match status" value="1"/>
</dbReference>
<dbReference type="Gene3D" id="1.20.58.100">
    <property type="entry name" value="Fumarate reductase/succinate dehydrogenase flavoprotein-like, C-terminal domain"/>
    <property type="match status" value="1"/>
</dbReference>
<dbReference type="InterPro" id="IPR036188">
    <property type="entry name" value="FAD/NAD-bd_sf"/>
</dbReference>
<comment type="subcellular location">
    <subcellularLocation>
        <location evidence="12">Cytoplasm</location>
    </subcellularLocation>
</comment>
<dbReference type="InterPro" id="IPR027477">
    <property type="entry name" value="Succ_DH/fumarate_Rdtase_cat_sf"/>
</dbReference>
<evidence type="ECO:0000256" key="6">
    <source>
        <dbReference type="ARBA" id="ARBA00022642"/>
    </source>
</evidence>
<dbReference type="PRINTS" id="PR00368">
    <property type="entry name" value="FADPNR"/>
</dbReference>
<name>E3FPH7_STIAD</name>
<dbReference type="NCBIfam" id="NF006567">
    <property type="entry name" value="PRK09077.1"/>
    <property type="match status" value="1"/>
</dbReference>
<dbReference type="EC" id="1.4.3.16" evidence="4 10"/>
<dbReference type="SUPFAM" id="SSF56425">
    <property type="entry name" value="Succinate dehydrogenase/fumarate reductase flavoprotein, catalytic domain"/>
    <property type="match status" value="1"/>
</dbReference>
<dbReference type="PIRSF" id="PIRSF000171">
    <property type="entry name" value="SDHA_APRA_LASPO"/>
    <property type="match status" value="1"/>
</dbReference>
<evidence type="ECO:0000256" key="11">
    <source>
        <dbReference type="PIRSR" id="PIRSR000171-1"/>
    </source>
</evidence>
<proteinExistence type="inferred from homology"/>
<dbReference type="UniPathway" id="UPA00253">
    <property type="reaction ID" value="UER00326"/>
</dbReference>
<dbReference type="Proteomes" id="UP000001351">
    <property type="component" value="Chromosome"/>
</dbReference>
<comment type="pathway">
    <text evidence="2 12">Cofactor biosynthesis; NAD(+) biosynthesis; iminoaspartate from L-aspartate (oxidase route): step 1/1.</text>
</comment>
<feature type="domain" description="Fumarate reductase/succinate dehydrogenase flavoprotein-like C-terminal" evidence="14">
    <location>
        <begin position="433"/>
        <end position="525"/>
    </location>
</feature>
<dbReference type="InterPro" id="IPR037099">
    <property type="entry name" value="Fum_R/Succ_DH_flav-like_C_sf"/>
</dbReference>
<dbReference type="AlphaFoldDB" id="E3FPH7"/>
<feature type="domain" description="FAD-dependent oxidoreductase 2 FAD-binding" evidence="13">
    <location>
        <begin position="6"/>
        <end position="383"/>
    </location>
</feature>
<dbReference type="FunFam" id="3.90.700.10:FF:000002">
    <property type="entry name" value="L-aspartate oxidase"/>
    <property type="match status" value="1"/>
</dbReference>
<dbReference type="Pfam" id="PF00890">
    <property type="entry name" value="FAD_binding_2"/>
    <property type="match status" value="1"/>
</dbReference>
<protein>
    <recommendedName>
        <fullName evidence="4 10">L-aspartate oxidase</fullName>
        <ecNumber evidence="4 10">1.4.3.16</ecNumber>
    </recommendedName>
</protein>
<reference evidence="15 16" key="1">
    <citation type="journal article" date="2011" name="Mol. Biol. Evol.">
        <title>Comparative genomic analysis of fruiting body formation in Myxococcales.</title>
        <authorList>
            <person name="Huntley S."/>
            <person name="Hamann N."/>
            <person name="Wegener-Feldbrugge S."/>
            <person name="Treuner-Lange A."/>
            <person name="Kube M."/>
            <person name="Reinhardt R."/>
            <person name="Klages S."/>
            <person name="Muller R."/>
            <person name="Ronning C.M."/>
            <person name="Nierman W.C."/>
            <person name="Sogaard-Andersen L."/>
        </authorList>
    </citation>
    <scope>NUCLEOTIDE SEQUENCE [LARGE SCALE GENOMIC DNA]</scope>
    <source>
        <strain evidence="15 16">DW4/3-1</strain>
    </source>
</reference>
<dbReference type="HOGENOM" id="CLU_014312_3_0_7"/>
<evidence type="ECO:0000256" key="4">
    <source>
        <dbReference type="ARBA" id="ARBA00012173"/>
    </source>
</evidence>
<dbReference type="GO" id="GO:0008734">
    <property type="term" value="F:L-aspartate oxidase activity"/>
    <property type="evidence" value="ECO:0007669"/>
    <property type="project" value="UniProtKB-UniRule"/>
</dbReference>
<dbReference type="Gene3D" id="3.50.50.60">
    <property type="entry name" value="FAD/NAD(P)-binding domain"/>
    <property type="match status" value="1"/>
</dbReference>
<feature type="active site" description="Proton acceptor" evidence="11">
    <location>
        <position position="281"/>
    </location>
</feature>
<evidence type="ECO:0000256" key="1">
    <source>
        <dbReference type="ARBA" id="ARBA00001974"/>
    </source>
</evidence>
<dbReference type="FunFam" id="1.20.58.100:FF:000002">
    <property type="entry name" value="L-aspartate oxidase"/>
    <property type="match status" value="1"/>
</dbReference>
<keyword evidence="5 12" id="KW-0285">Flavoprotein</keyword>
<dbReference type="PRINTS" id="PR00411">
    <property type="entry name" value="PNDRDTASEI"/>
</dbReference>
<comment type="catalytic activity">
    <reaction evidence="9">
        <text>L-aspartate + O2 = iminosuccinate + H2O2</text>
        <dbReference type="Rhea" id="RHEA:25876"/>
        <dbReference type="ChEBI" id="CHEBI:15379"/>
        <dbReference type="ChEBI" id="CHEBI:16240"/>
        <dbReference type="ChEBI" id="CHEBI:29991"/>
        <dbReference type="ChEBI" id="CHEBI:77875"/>
        <dbReference type="EC" id="1.4.3.16"/>
    </reaction>
    <physiologicalReaction direction="left-to-right" evidence="9">
        <dbReference type="Rhea" id="RHEA:25877"/>
    </physiologicalReaction>
</comment>
<evidence type="ECO:0000256" key="8">
    <source>
        <dbReference type="ARBA" id="ARBA00023002"/>
    </source>
</evidence>
<dbReference type="Gene3D" id="3.90.700.10">
    <property type="entry name" value="Succinate dehydrogenase/fumarate reductase flavoprotein, catalytic domain"/>
    <property type="match status" value="1"/>
</dbReference>
<evidence type="ECO:0000256" key="12">
    <source>
        <dbReference type="RuleBase" id="RU362049"/>
    </source>
</evidence>
<dbReference type="InterPro" id="IPR005288">
    <property type="entry name" value="NadB"/>
</dbReference>
<dbReference type="EMBL" id="CP002271">
    <property type="protein sequence ID" value="ADO73172.1"/>
    <property type="molecule type" value="Genomic_DNA"/>
</dbReference>
<comment type="similarity">
    <text evidence="3 12">Belongs to the FAD-dependent oxidoreductase 2 family. NadB subfamily.</text>
</comment>
<dbReference type="OrthoDB" id="9806724at2"/>
<accession>E3FPH7</accession>
<comment type="function">
    <text evidence="12">Catalyzes the oxidation of L-aspartate to iminoaspartate.</text>
</comment>
<evidence type="ECO:0000256" key="7">
    <source>
        <dbReference type="ARBA" id="ARBA00022827"/>
    </source>
</evidence>
<dbReference type="RefSeq" id="WP_013376780.1">
    <property type="nucleotide sequence ID" value="NC_014623.1"/>
</dbReference>
<organism evidence="15 16">
    <name type="scientific">Stigmatella aurantiaca (strain DW4/3-1)</name>
    <dbReference type="NCBI Taxonomy" id="378806"/>
    <lineage>
        <taxon>Bacteria</taxon>
        <taxon>Pseudomonadati</taxon>
        <taxon>Myxococcota</taxon>
        <taxon>Myxococcia</taxon>
        <taxon>Myxococcales</taxon>
        <taxon>Cystobacterineae</taxon>
        <taxon>Archangiaceae</taxon>
        <taxon>Stigmatella</taxon>
    </lineage>
</organism>
<evidence type="ECO:0000313" key="15">
    <source>
        <dbReference type="EMBL" id="ADO73172.1"/>
    </source>
</evidence>
<evidence type="ECO:0000259" key="14">
    <source>
        <dbReference type="Pfam" id="PF02910"/>
    </source>
</evidence>